<proteinExistence type="predicted"/>
<name>A0A2S4HGY9_9GAMM</name>
<dbReference type="Proteomes" id="UP000237222">
    <property type="component" value="Unassembled WGS sequence"/>
</dbReference>
<feature type="transmembrane region" description="Helical" evidence="1">
    <location>
        <begin position="20"/>
        <end position="38"/>
    </location>
</feature>
<keyword evidence="1" id="KW-0472">Membrane</keyword>
<evidence type="ECO:0000313" key="2">
    <source>
        <dbReference type="EMBL" id="POP53255.1"/>
    </source>
</evidence>
<dbReference type="InterPro" id="IPR007047">
    <property type="entry name" value="Flp_Fap"/>
</dbReference>
<keyword evidence="1" id="KW-1133">Transmembrane helix</keyword>
<comment type="caution">
    <text evidence="2">The sequence shown here is derived from an EMBL/GenBank/DDBJ whole genome shotgun (WGS) entry which is preliminary data.</text>
</comment>
<dbReference type="EMBL" id="PQGG01000019">
    <property type="protein sequence ID" value="POP53255.1"/>
    <property type="molecule type" value="Genomic_DNA"/>
</dbReference>
<dbReference type="Pfam" id="PF04964">
    <property type="entry name" value="Flp_Fap"/>
    <property type="match status" value="1"/>
</dbReference>
<evidence type="ECO:0000256" key="1">
    <source>
        <dbReference type="SAM" id="Phobius"/>
    </source>
</evidence>
<organism evidence="2 3">
    <name type="scientific">Zhongshania marina</name>
    <dbReference type="NCBI Taxonomy" id="2304603"/>
    <lineage>
        <taxon>Bacteria</taxon>
        <taxon>Pseudomonadati</taxon>
        <taxon>Pseudomonadota</taxon>
        <taxon>Gammaproteobacteria</taxon>
        <taxon>Cellvibrionales</taxon>
        <taxon>Spongiibacteraceae</taxon>
        <taxon>Zhongshania</taxon>
    </lineage>
</organism>
<reference evidence="2" key="1">
    <citation type="submission" date="2018-01" db="EMBL/GenBank/DDBJ databases">
        <authorList>
            <person name="Yu X.-D."/>
        </authorList>
    </citation>
    <scope>NUCLEOTIDE SEQUENCE</scope>
    <source>
        <strain evidence="2">ZX-21</strain>
    </source>
</reference>
<keyword evidence="1" id="KW-0812">Transmembrane</keyword>
<dbReference type="AlphaFoldDB" id="A0A2S4HGY9"/>
<evidence type="ECO:0000313" key="3">
    <source>
        <dbReference type="Proteomes" id="UP000237222"/>
    </source>
</evidence>
<protein>
    <submittedName>
        <fullName evidence="2">Flp family type IVb pilin</fullName>
    </submittedName>
</protein>
<sequence length="69" mass="7020">MSKLNNFKNDESGASAIEYAVMAAVLVVVILAAIYILGTGTTDGSGTAGLKGSFDNITDKIDAINPAAE</sequence>
<accession>A0A2S4HGY9</accession>
<gene>
    <name evidence="2" type="ORF">C0068_08520</name>
</gene>